<evidence type="ECO:0000259" key="1">
    <source>
        <dbReference type="Pfam" id="PF01266"/>
    </source>
</evidence>
<evidence type="ECO:0000313" key="3">
    <source>
        <dbReference type="Proteomes" id="UP001336020"/>
    </source>
</evidence>
<gene>
    <name evidence="2" type="ORF">Q7514_12185</name>
</gene>
<dbReference type="RefSeq" id="WP_330133569.1">
    <property type="nucleotide sequence ID" value="NZ_JAUTXY010000004.1"/>
</dbReference>
<dbReference type="InterPro" id="IPR036188">
    <property type="entry name" value="FAD/NAD-bd_sf"/>
</dbReference>
<dbReference type="Gene3D" id="3.50.50.60">
    <property type="entry name" value="FAD/NAD(P)-binding domain"/>
    <property type="match status" value="1"/>
</dbReference>
<feature type="domain" description="FAD dependent oxidoreductase" evidence="1">
    <location>
        <begin position="2"/>
        <end position="78"/>
    </location>
</feature>
<name>A0ABU7L9Q9_9NOCA</name>
<reference evidence="2 3" key="1">
    <citation type="submission" date="2023-07" db="EMBL/GenBank/DDBJ databases">
        <authorList>
            <person name="Girao M."/>
            <person name="Carvalho M.F."/>
        </authorList>
    </citation>
    <scope>NUCLEOTIDE SEQUENCE [LARGE SCALE GENOMIC DNA]</scope>
    <source>
        <strain evidence="2 3">YIM65754</strain>
    </source>
</reference>
<sequence length="115" mass="12251">MDHELLDPSDAGKRWPGVRFDTAVVHHRNAGRLHADRSVVALQHAAALAGADVRFGVAVRGLRPVPDGIEVVTDRDVVRAKFAPAVGELVAGPADGTAVAPELFRFGTREEAVVR</sequence>
<dbReference type="SUPFAM" id="SSF51905">
    <property type="entry name" value="FAD/NAD(P)-binding domain"/>
    <property type="match status" value="1"/>
</dbReference>
<comment type="caution">
    <text evidence="2">The sequence shown here is derived from an EMBL/GenBank/DDBJ whole genome shotgun (WGS) entry which is preliminary data.</text>
</comment>
<protein>
    <submittedName>
        <fullName evidence="2">FAD-dependent oxidoreductase</fullName>
    </submittedName>
</protein>
<dbReference type="InterPro" id="IPR006076">
    <property type="entry name" value="FAD-dep_OxRdtase"/>
</dbReference>
<proteinExistence type="predicted"/>
<keyword evidence="3" id="KW-1185">Reference proteome</keyword>
<organism evidence="2 3">
    <name type="scientific">Rhodococcus artemisiae</name>
    <dbReference type="NCBI Taxonomy" id="714159"/>
    <lineage>
        <taxon>Bacteria</taxon>
        <taxon>Bacillati</taxon>
        <taxon>Actinomycetota</taxon>
        <taxon>Actinomycetes</taxon>
        <taxon>Mycobacteriales</taxon>
        <taxon>Nocardiaceae</taxon>
        <taxon>Rhodococcus</taxon>
    </lineage>
</organism>
<dbReference type="Proteomes" id="UP001336020">
    <property type="component" value="Unassembled WGS sequence"/>
</dbReference>
<dbReference type="Gene3D" id="3.30.9.10">
    <property type="entry name" value="D-Amino Acid Oxidase, subunit A, domain 2"/>
    <property type="match status" value="1"/>
</dbReference>
<evidence type="ECO:0000313" key="2">
    <source>
        <dbReference type="EMBL" id="MEE2058280.1"/>
    </source>
</evidence>
<accession>A0ABU7L9Q9</accession>
<dbReference type="Pfam" id="PF01266">
    <property type="entry name" value="DAO"/>
    <property type="match status" value="1"/>
</dbReference>
<dbReference type="EMBL" id="JAUTXY010000004">
    <property type="protein sequence ID" value="MEE2058280.1"/>
    <property type="molecule type" value="Genomic_DNA"/>
</dbReference>